<proteinExistence type="predicted"/>
<organism evidence="1 2">
    <name type="scientific">Megasphaera hexanoica</name>
    <dbReference type="NCBI Taxonomy" id="1675036"/>
    <lineage>
        <taxon>Bacteria</taxon>
        <taxon>Bacillati</taxon>
        <taxon>Bacillota</taxon>
        <taxon>Negativicutes</taxon>
        <taxon>Veillonellales</taxon>
        <taxon>Veillonellaceae</taxon>
        <taxon>Megasphaera</taxon>
    </lineage>
</organism>
<dbReference type="Proteomes" id="UP001605989">
    <property type="component" value="Unassembled WGS sequence"/>
</dbReference>
<dbReference type="InterPro" id="IPR006901">
    <property type="entry name" value="TrmK"/>
</dbReference>
<dbReference type="PANTHER" id="PTHR38451">
    <property type="entry name" value="TRNA (ADENINE(22)-N(1))-METHYLTRANSFERASE"/>
    <property type="match status" value="1"/>
</dbReference>
<name>A0ABW7DLR9_9FIRM</name>
<dbReference type="PANTHER" id="PTHR38451:SF1">
    <property type="entry name" value="TRNA (ADENINE(22)-N(1))-METHYLTRANSFERASE"/>
    <property type="match status" value="1"/>
</dbReference>
<dbReference type="SUPFAM" id="SSF53335">
    <property type="entry name" value="S-adenosyl-L-methionine-dependent methyltransferases"/>
    <property type="match status" value="1"/>
</dbReference>
<reference evidence="1 2" key="1">
    <citation type="submission" date="2024-10" db="EMBL/GenBank/DDBJ databases">
        <authorList>
            <person name="Sang B.-I."/>
            <person name="Prabhaharan D."/>
        </authorList>
    </citation>
    <scope>NUCLEOTIDE SEQUENCE [LARGE SCALE GENOMIC DNA]</scope>
    <source>
        <strain evidence="1 2">MH</strain>
    </source>
</reference>
<evidence type="ECO:0000313" key="2">
    <source>
        <dbReference type="Proteomes" id="UP001605989"/>
    </source>
</evidence>
<dbReference type="PIRSF" id="PIRSF018637">
    <property type="entry name" value="TrmK"/>
    <property type="match status" value="1"/>
</dbReference>
<protein>
    <submittedName>
        <fullName evidence="1">tRNA (Adenine(22)-N(1))-methyltransferase</fullName>
    </submittedName>
</protein>
<comment type="caution">
    <text evidence="1">The sequence shown here is derived from an EMBL/GenBank/DDBJ whole genome shotgun (WGS) entry which is preliminary data.</text>
</comment>
<dbReference type="EMBL" id="JBIEKR010000003">
    <property type="protein sequence ID" value="MFG6272311.1"/>
    <property type="molecule type" value="Genomic_DNA"/>
</dbReference>
<evidence type="ECO:0000313" key="1">
    <source>
        <dbReference type="EMBL" id="MFG6272311.1"/>
    </source>
</evidence>
<dbReference type="Pfam" id="PF12847">
    <property type="entry name" value="Methyltransf_18"/>
    <property type="match status" value="1"/>
</dbReference>
<keyword evidence="2" id="KW-1185">Reference proteome</keyword>
<gene>
    <name evidence="1" type="ORF">ACGTZG_03825</name>
</gene>
<dbReference type="InterPro" id="IPR029063">
    <property type="entry name" value="SAM-dependent_MTases_sf"/>
</dbReference>
<dbReference type="RefSeq" id="WP_257536494.1">
    <property type="nucleotide sequence ID" value="NZ_CP011940.1"/>
</dbReference>
<accession>A0ABW7DLR9</accession>
<sequence>MIHLTKRLQAAAGLVPEGACIADIGTDHAYLPVALCTSGRCPSAIAADIAEGPLSAARSHVQGAGLASSIECRQSDGLQHIRPGEVDGAVFCGMGGPLIEHLLEQSPDVVRSLSFLILQPQSHASRLRRYVYSQGWHITAERLVEEEGRLYEMMKAEPGCGEIPDDWLYDVGPCNWQTRNPLLPRLIRQLIEKDRMICQGLEKSQQDQGGRQEQLRTHIQTMEALLCRYNSVK</sequence>
<dbReference type="Gene3D" id="3.40.50.150">
    <property type="entry name" value="Vaccinia Virus protein VP39"/>
    <property type="match status" value="1"/>
</dbReference>